<name>A0AAV3Z3A5_9GAST</name>
<sequence>MKYSNDVSLSCFPQPAVPIGAPTEVYADSYNATAMIAYWTPVPNIREYIRGKVIGYQKHSNFFGAEAYYVGCDFHPVQGVEAIPCVFQPGITRVPRLVHKALRCFYHNVCGAEASESALTSAEDHLCWVQAPPPAPWPDRGPESLRLPSCGLATLNKPTNVSFLPVQNSKKEASGYINGHKVSKATLGSFRLVSRNL</sequence>
<gene>
    <name evidence="1" type="ORF">PoB_001623700</name>
</gene>
<dbReference type="AlphaFoldDB" id="A0AAV3Z3A5"/>
<evidence type="ECO:0000313" key="2">
    <source>
        <dbReference type="Proteomes" id="UP000735302"/>
    </source>
</evidence>
<dbReference type="Proteomes" id="UP000735302">
    <property type="component" value="Unassembled WGS sequence"/>
</dbReference>
<organism evidence="1 2">
    <name type="scientific">Plakobranchus ocellatus</name>
    <dbReference type="NCBI Taxonomy" id="259542"/>
    <lineage>
        <taxon>Eukaryota</taxon>
        <taxon>Metazoa</taxon>
        <taxon>Spiralia</taxon>
        <taxon>Lophotrochozoa</taxon>
        <taxon>Mollusca</taxon>
        <taxon>Gastropoda</taxon>
        <taxon>Heterobranchia</taxon>
        <taxon>Euthyneura</taxon>
        <taxon>Panpulmonata</taxon>
        <taxon>Sacoglossa</taxon>
        <taxon>Placobranchoidea</taxon>
        <taxon>Plakobranchidae</taxon>
        <taxon>Plakobranchus</taxon>
    </lineage>
</organism>
<proteinExistence type="predicted"/>
<dbReference type="EMBL" id="BLXT01001947">
    <property type="protein sequence ID" value="GFN89731.1"/>
    <property type="molecule type" value="Genomic_DNA"/>
</dbReference>
<keyword evidence="2" id="KW-1185">Reference proteome</keyword>
<evidence type="ECO:0000313" key="1">
    <source>
        <dbReference type="EMBL" id="GFN89731.1"/>
    </source>
</evidence>
<comment type="caution">
    <text evidence="1">The sequence shown here is derived from an EMBL/GenBank/DDBJ whole genome shotgun (WGS) entry which is preliminary data.</text>
</comment>
<accession>A0AAV3Z3A5</accession>
<reference evidence="1 2" key="1">
    <citation type="journal article" date="2021" name="Elife">
        <title>Chloroplast acquisition without the gene transfer in kleptoplastic sea slugs, Plakobranchus ocellatus.</title>
        <authorList>
            <person name="Maeda T."/>
            <person name="Takahashi S."/>
            <person name="Yoshida T."/>
            <person name="Shimamura S."/>
            <person name="Takaki Y."/>
            <person name="Nagai Y."/>
            <person name="Toyoda A."/>
            <person name="Suzuki Y."/>
            <person name="Arimoto A."/>
            <person name="Ishii H."/>
            <person name="Satoh N."/>
            <person name="Nishiyama T."/>
            <person name="Hasebe M."/>
            <person name="Maruyama T."/>
            <person name="Minagawa J."/>
            <person name="Obokata J."/>
            <person name="Shigenobu S."/>
        </authorList>
    </citation>
    <scope>NUCLEOTIDE SEQUENCE [LARGE SCALE GENOMIC DNA]</scope>
</reference>
<protein>
    <submittedName>
        <fullName evidence="1">Uncharacterized protein</fullName>
    </submittedName>
</protein>